<dbReference type="InterPro" id="IPR000917">
    <property type="entry name" value="Sulfatase_N"/>
</dbReference>
<feature type="transmembrane region" description="Helical" evidence="1">
    <location>
        <begin position="136"/>
        <end position="161"/>
    </location>
</feature>
<gene>
    <name evidence="3" type="ORF">J4573_20715</name>
</gene>
<dbReference type="Pfam" id="PF00884">
    <property type="entry name" value="Sulfatase"/>
    <property type="match status" value="1"/>
</dbReference>
<dbReference type="SUPFAM" id="SSF53649">
    <property type="entry name" value="Alkaline phosphatase-like"/>
    <property type="match status" value="1"/>
</dbReference>
<feature type="domain" description="Sulfatase N-terminal" evidence="2">
    <location>
        <begin position="290"/>
        <end position="493"/>
    </location>
</feature>
<evidence type="ECO:0000313" key="4">
    <source>
        <dbReference type="Proteomes" id="UP000669179"/>
    </source>
</evidence>
<keyword evidence="1" id="KW-0812">Transmembrane</keyword>
<evidence type="ECO:0000259" key="2">
    <source>
        <dbReference type="Pfam" id="PF00884"/>
    </source>
</evidence>
<dbReference type="Proteomes" id="UP000669179">
    <property type="component" value="Unassembled WGS sequence"/>
</dbReference>
<evidence type="ECO:0000256" key="1">
    <source>
        <dbReference type="SAM" id="Phobius"/>
    </source>
</evidence>
<proteinExistence type="predicted"/>
<feature type="transmembrane region" description="Helical" evidence="1">
    <location>
        <begin position="59"/>
        <end position="76"/>
    </location>
</feature>
<name>A0A939PJ69_9ACTN</name>
<dbReference type="Gene3D" id="3.40.720.10">
    <property type="entry name" value="Alkaline Phosphatase, subunit A"/>
    <property type="match status" value="1"/>
</dbReference>
<keyword evidence="1" id="KW-0472">Membrane</keyword>
<feature type="transmembrane region" description="Helical" evidence="1">
    <location>
        <begin position="27"/>
        <end position="47"/>
    </location>
</feature>
<reference evidence="3" key="1">
    <citation type="submission" date="2021-03" db="EMBL/GenBank/DDBJ databases">
        <authorList>
            <person name="Kanchanasin P."/>
            <person name="Saeng-In P."/>
            <person name="Phongsopitanun W."/>
            <person name="Yuki M."/>
            <person name="Kudo T."/>
            <person name="Ohkuma M."/>
            <person name="Tanasupawat S."/>
        </authorList>
    </citation>
    <scope>NUCLEOTIDE SEQUENCE</scope>
    <source>
        <strain evidence="3">GKU 128</strain>
    </source>
</reference>
<keyword evidence="1" id="KW-1133">Transmembrane helix</keyword>
<sequence>MNRPRRAHVYASVEEFNDTPRRSRRRIIAASTVTALAGLLVLFILLMPIKYESLKPGSFVRIPAEALLGIGLAVVLPPRPRRVVAILAGIGMGLLLILKFLDMGFYAVLVRPFDPVLDWTFVRDGMEFLSTSAGRVGAFFTIGAIVVAAVLMLALTTLSSLRLSNVMVRHNRAATGAVAVLGTTWIACAAMGAQVVPGVPVASEGAIKLTYKHLQKFRSSLHDEKEFEKAASIDAFRNTPGDRLLTSLRGKDVMLTFIESYGRTATENPQVAATLDDGTRRLKAAGFESRSGFLTSSTAGGGSWLAHSTTLSGLWINNQRRYHTLVSSNRMTLNKAFQRAGWRSLGIVPGVTRSWPESHFFGYDKIYTSHDLGYQGPRFGWATMPDQYTLQTYQNLEAGKPHPPTFTQMILLSSHAPWAPLPKTVGWDQLGDGSIFNGIAATADKRRWVWQSNYRIRSAYMKSVQYSVDSLVSYVEKYGKDNLVLVFLGDHQPVPLVAGQGASRDVPITIVAHDKAVLDRIAGWGWQDGIRPNAQAPVWPMSAFRDHFLSAFSPNSSGPQAGR</sequence>
<feature type="transmembrane region" description="Helical" evidence="1">
    <location>
        <begin position="173"/>
        <end position="193"/>
    </location>
</feature>
<feature type="transmembrane region" description="Helical" evidence="1">
    <location>
        <begin position="83"/>
        <end position="109"/>
    </location>
</feature>
<protein>
    <submittedName>
        <fullName evidence="3">Sulfatase</fullName>
    </submittedName>
</protein>
<comment type="caution">
    <text evidence="3">The sequence shown here is derived from an EMBL/GenBank/DDBJ whole genome shotgun (WGS) entry which is preliminary data.</text>
</comment>
<dbReference type="AlphaFoldDB" id="A0A939PJ69"/>
<accession>A0A939PJ69</accession>
<keyword evidence="4" id="KW-1185">Reference proteome</keyword>
<organism evidence="3 4">
    <name type="scientific">Actinomadura barringtoniae</name>
    <dbReference type="NCBI Taxonomy" id="1427535"/>
    <lineage>
        <taxon>Bacteria</taxon>
        <taxon>Bacillati</taxon>
        <taxon>Actinomycetota</taxon>
        <taxon>Actinomycetes</taxon>
        <taxon>Streptosporangiales</taxon>
        <taxon>Thermomonosporaceae</taxon>
        <taxon>Actinomadura</taxon>
    </lineage>
</organism>
<evidence type="ECO:0000313" key="3">
    <source>
        <dbReference type="EMBL" id="MBO2449536.1"/>
    </source>
</evidence>
<dbReference type="InterPro" id="IPR017850">
    <property type="entry name" value="Alkaline_phosphatase_core_sf"/>
</dbReference>
<dbReference type="EMBL" id="JAGEOJ010000008">
    <property type="protein sequence ID" value="MBO2449536.1"/>
    <property type="molecule type" value="Genomic_DNA"/>
</dbReference>